<dbReference type="Proteomes" id="UP000002668">
    <property type="component" value="Genome"/>
</dbReference>
<sequence length="322" mass="35791">MSTLTHLKRALHSIAPPSHPLTNTQYTTGHDLLTQSHGRQNHTAFIIPQLTSLLERHWGSREQVRVLEIGPGPDSVLARVGGRVRRKIAGYTAFEPNTEFAEMLEGRLGCSLCDVSTTTEIAPALAFPNLVGALDVRWVPFGVDGEVQDGASKYDLVLFCHSMYGMKPRRAYIERALGMLDVQGLVVVFHRDGTLEFDGLVCHETATFPNGRVCVEDNDEAVDSFAAFVAGGTTDDKASWRRVCRKLCRRENSHLEFSAPEVMIAFNRHATALMDLPVDVAAGKDRTIKNRQARLHHPAAIVKPKTVREVQNALRRMSSRWT</sequence>
<protein>
    <submittedName>
        <fullName evidence="1">Predicted protein</fullName>
    </submittedName>
</protein>
<dbReference type="InParanoid" id="E5ABF3"/>
<evidence type="ECO:0000313" key="2">
    <source>
        <dbReference type="Proteomes" id="UP000002668"/>
    </source>
</evidence>
<dbReference type="EMBL" id="FP929138">
    <property type="protein sequence ID" value="CBY00994.1"/>
    <property type="molecule type" value="Genomic_DNA"/>
</dbReference>
<dbReference type="HOGENOM" id="CLU_053721_0_0_1"/>
<dbReference type="OMA" id="AKWRTIC"/>
<dbReference type="InterPro" id="IPR029063">
    <property type="entry name" value="SAM-dependent_MTases_sf"/>
</dbReference>
<gene>
    <name evidence="1" type="ORF">LEMA_P021240.1</name>
</gene>
<proteinExistence type="predicted"/>
<organism evidence="2">
    <name type="scientific">Leptosphaeria maculans (strain JN3 / isolate v23.1.3 / race Av1-4-5-6-7-8)</name>
    <name type="common">Blackleg fungus</name>
    <name type="synonym">Phoma lingam</name>
    <dbReference type="NCBI Taxonomy" id="985895"/>
    <lineage>
        <taxon>Eukaryota</taxon>
        <taxon>Fungi</taxon>
        <taxon>Dikarya</taxon>
        <taxon>Ascomycota</taxon>
        <taxon>Pezizomycotina</taxon>
        <taxon>Dothideomycetes</taxon>
        <taxon>Pleosporomycetidae</taxon>
        <taxon>Pleosporales</taxon>
        <taxon>Pleosporineae</taxon>
        <taxon>Leptosphaeriaceae</taxon>
        <taxon>Plenodomus</taxon>
        <taxon>Plenodomus lingam/Leptosphaeria maculans species complex</taxon>
    </lineage>
</organism>
<dbReference type="SUPFAM" id="SSF53335">
    <property type="entry name" value="S-adenosyl-L-methionine-dependent methyltransferases"/>
    <property type="match status" value="1"/>
</dbReference>
<keyword evidence="2" id="KW-1185">Reference proteome</keyword>
<name>E5ABF3_LEPMJ</name>
<dbReference type="Gene3D" id="3.40.50.150">
    <property type="entry name" value="Vaccinia Virus protein VP39"/>
    <property type="match status" value="1"/>
</dbReference>
<dbReference type="AlphaFoldDB" id="E5ABF3"/>
<dbReference type="STRING" id="985895.E5ABF3"/>
<reference evidence="2" key="1">
    <citation type="journal article" date="2011" name="Nat. Commun.">
        <title>Effector diversification within compartments of the Leptosphaeria maculans genome affected by Repeat-Induced Point mutations.</title>
        <authorList>
            <person name="Rouxel T."/>
            <person name="Grandaubert J."/>
            <person name="Hane J.K."/>
            <person name="Hoede C."/>
            <person name="van de Wouw A.P."/>
            <person name="Couloux A."/>
            <person name="Dominguez V."/>
            <person name="Anthouard V."/>
            <person name="Bally P."/>
            <person name="Bourras S."/>
            <person name="Cozijnsen A.J."/>
            <person name="Ciuffetti L.M."/>
            <person name="Degrave A."/>
            <person name="Dilmaghani A."/>
            <person name="Duret L."/>
            <person name="Fudal I."/>
            <person name="Goodwin S.B."/>
            <person name="Gout L."/>
            <person name="Glaser N."/>
            <person name="Linglin J."/>
            <person name="Kema G.H.J."/>
            <person name="Lapalu N."/>
            <person name="Lawrence C.B."/>
            <person name="May K."/>
            <person name="Meyer M."/>
            <person name="Ollivier B."/>
            <person name="Poulain J."/>
            <person name="Schoch C.L."/>
            <person name="Simon A."/>
            <person name="Spatafora J.W."/>
            <person name="Stachowiak A."/>
            <person name="Turgeon B.G."/>
            <person name="Tyler B.M."/>
            <person name="Vincent D."/>
            <person name="Weissenbach J."/>
            <person name="Amselem J."/>
            <person name="Quesneville H."/>
            <person name="Oliver R.P."/>
            <person name="Wincker P."/>
            <person name="Balesdent M.-H."/>
            <person name="Howlett B.J."/>
        </authorList>
    </citation>
    <scope>NUCLEOTIDE SEQUENCE [LARGE SCALE GENOMIC DNA]</scope>
    <source>
        <strain evidence="2">JN3 / isolate v23.1.3 / race Av1-4-5-6-7-8</strain>
    </source>
</reference>
<dbReference type="OrthoDB" id="363185at2759"/>
<dbReference type="VEuPathDB" id="FungiDB:LEMA_P021240.1"/>
<evidence type="ECO:0000313" key="1">
    <source>
        <dbReference type="EMBL" id="CBY00994.1"/>
    </source>
</evidence>
<accession>E5ABF3</accession>
<dbReference type="eggNOG" id="KOG1712">
    <property type="taxonomic scope" value="Eukaryota"/>
</dbReference>